<evidence type="ECO:0000313" key="2">
    <source>
        <dbReference type="Proteomes" id="UP000008549"/>
    </source>
</evidence>
<dbReference type="HOGENOM" id="CLU_2499937_0_0_1"/>
<evidence type="ECO:0000313" key="3">
    <source>
        <dbReference type="WormBase" id="CBG10274"/>
    </source>
</evidence>
<dbReference type="WormBase" id="CBG10274">
    <property type="protein sequence ID" value="CBP28859"/>
    <property type="gene ID" value="WBGene00031692"/>
</dbReference>
<dbReference type="KEGG" id="cbr:CBG_10274"/>
<sequence>MSFPTLANLTKKKIIEYAVNGSLPPTACLDPVTSNTIFQQLLPSLETLDENTLEVISKIFKPTSINLTGINMTEKIFEVIRSFNLT</sequence>
<dbReference type="InParanoid" id="A8XAQ3"/>
<proteinExistence type="predicted"/>
<name>A8XAQ3_CAEBR</name>
<evidence type="ECO:0000313" key="1">
    <source>
        <dbReference type="EMBL" id="CAP29718.2"/>
    </source>
</evidence>
<dbReference type="RefSeq" id="XP_002631994.2">
    <property type="nucleotide sequence ID" value="XM_002631948.2"/>
</dbReference>
<accession>A8XAQ3</accession>
<dbReference type="CTD" id="8573993"/>
<dbReference type="GeneID" id="8573993"/>
<protein>
    <submittedName>
        <fullName evidence="1">Protein CBG10274</fullName>
    </submittedName>
</protein>
<keyword evidence="2" id="KW-1185">Reference proteome</keyword>
<dbReference type="Proteomes" id="UP000008549">
    <property type="component" value="Unassembled WGS sequence"/>
</dbReference>
<reference evidence="1 2" key="2">
    <citation type="journal article" date="2011" name="PLoS Genet.">
        <title>Caenorhabditis briggsae recombinant inbred line genotypes reveal inter-strain incompatibility and the evolution of recombination.</title>
        <authorList>
            <person name="Ross J.A."/>
            <person name="Koboldt D.C."/>
            <person name="Staisch J.E."/>
            <person name="Chamberlin H.M."/>
            <person name="Gupta B.P."/>
            <person name="Miller R.D."/>
            <person name="Baird S.E."/>
            <person name="Haag E.S."/>
        </authorList>
    </citation>
    <scope>NUCLEOTIDE SEQUENCE [LARGE SCALE GENOMIC DNA]</scope>
    <source>
        <strain evidence="1 2">AF16</strain>
    </source>
</reference>
<gene>
    <name evidence="1 3" type="ORF">CBG10274</name>
    <name evidence="1" type="ORF">CBG_10274</name>
</gene>
<reference evidence="1 2" key="1">
    <citation type="journal article" date="2003" name="PLoS Biol.">
        <title>The genome sequence of Caenorhabditis briggsae: a platform for comparative genomics.</title>
        <authorList>
            <person name="Stein L.D."/>
            <person name="Bao Z."/>
            <person name="Blasiar D."/>
            <person name="Blumenthal T."/>
            <person name="Brent M.R."/>
            <person name="Chen N."/>
            <person name="Chinwalla A."/>
            <person name="Clarke L."/>
            <person name="Clee C."/>
            <person name="Coghlan A."/>
            <person name="Coulson A."/>
            <person name="D'Eustachio P."/>
            <person name="Fitch D.H."/>
            <person name="Fulton L.A."/>
            <person name="Fulton R.E."/>
            <person name="Griffiths-Jones S."/>
            <person name="Harris T.W."/>
            <person name="Hillier L.W."/>
            <person name="Kamath R."/>
            <person name="Kuwabara P.E."/>
            <person name="Mardis E.R."/>
            <person name="Marra M.A."/>
            <person name="Miner T.L."/>
            <person name="Minx P."/>
            <person name="Mullikin J.C."/>
            <person name="Plumb R.W."/>
            <person name="Rogers J."/>
            <person name="Schein J.E."/>
            <person name="Sohrmann M."/>
            <person name="Spieth J."/>
            <person name="Stajich J.E."/>
            <person name="Wei C."/>
            <person name="Willey D."/>
            <person name="Wilson R.K."/>
            <person name="Durbin R."/>
            <person name="Waterston R.H."/>
        </authorList>
    </citation>
    <scope>NUCLEOTIDE SEQUENCE [LARGE SCALE GENOMIC DNA]</scope>
    <source>
        <strain evidence="1 2">AF16</strain>
    </source>
</reference>
<dbReference type="AlphaFoldDB" id="A8XAQ3"/>
<dbReference type="EMBL" id="HE600905">
    <property type="protein sequence ID" value="CAP29718.2"/>
    <property type="molecule type" value="Genomic_DNA"/>
</dbReference>
<organism evidence="1 2">
    <name type="scientific">Caenorhabditis briggsae</name>
    <dbReference type="NCBI Taxonomy" id="6238"/>
    <lineage>
        <taxon>Eukaryota</taxon>
        <taxon>Metazoa</taxon>
        <taxon>Ecdysozoa</taxon>
        <taxon>Nematoda</taxon>
        <taxon>Chromadorea</taxon>
        <taxon>Rhabditida</taxon>
        <taxon>Rhabditina</taxon>
        <taxon>Rhabditomorpha</taxon>
        <taxon>Rhabditoidea</taxon>
        <taxon>Rhabditidae</taxon>
        <taxon>Peloderinae</taxon>
        <taxon>Caenorhabditis</taxon>
    </lineage>
</organism>